<evidence type="ECO:0000256" key="1">
    <source>
        <dbReference type="SAM" id="SignalP"/>
    </source>
</evidence>
<feature type="chain" id="PRO_5045466647" evidence="1">
    <location>
        <begin position="19"/>
        <end position="162"/>
    </location>
</feature>
<evidence type="ECO:0000313" key="2">
    <source>
        <dbReference type="EMBL" id="WNC69766.1"/>
    </source>
</evidence>
<organism evidence="2 3">
    <name type="scientific">Thalassotalea nanhaiensis</name>
    <dbReference type="NCBI Taxonomy" id="3065648"/>
    <lineage>
        <taxon>Bacteria</taxon>
        <taxon>Pseudomonadati</taxon>
        <taxon>Pseudomonadota</taxon>
        <taxon>Gammaproteobacteria</taxon>
        <taxon>Alteromonadales</taxon>
        <taxon>Colwelliaceae</taxon>
        <taxon>Thalassotalea</taxon>
    </lineage>
</organism>
<dbReference type="RefSeq" id="WP_348388909.1">
    <property type="nucleotide sequence ID" value="NZ_CP134146.1"/>
</dbReference>
<keyword evidence="3" id="KW-1185">Reference proteome</keyword>
<keyword evidence="1" id="KW-0732">Signal</keyword>
<proteinExistence type="predicted"/>
<dbReference type="Proteomes" id="UP001248581">
    <property type="component" value="Chromosome"/>
</dbReference>
<accession>A0ABY9TLP8</accession>
<name>A0ABY9TLP8_9GAMM</name>
<sequence length="162" mass="18196">MKYIGIIAAISFSASANAPVESCLTYTFNEVKISSATLILNNIFDNHLHGELAAKFPDLEVDWTKWSTEAKNFVSDSGIKRTSMEACFDVTSIYQNTDLVSDIMKIANDRFVAGLKHYSSKESKHIEKDKIDSMLTGFEPLIKKPEVQEYIDSKLTEDSTKK</sequence>
<reference evidence="3" key="1">
    <citation type="submission" date="2023-09" db="EMBL/GenBank/DDBJ databases">
        <authorList>
            <person name="Li S."/>
            <person name="Li X."/>
            <person name="Zhang C."/>
            <person name="Zhao Z."/>
        </authorList>
    </citation>
    <scope>NUCLEOTIDE SEQUENCE [LARGE SCALE GENOMIC DNA]</scope>
    <source>
        <strain evidence="3">SQ345</strain>
    </source>
</reference>
<feature type="signal peptide" evidence="1">
    <location>
        <begin position="1"/>
        <end position="18"/>
    </location>
</feature>
<protein>
    <submittedName>
        <fullName evidence="2">Uncharacterized protein</fullName>
    </submittedName>
</protein>
<gene>
    <name evidence="2" type="ORF">RI845_06365</name>
</gene>
<dbReference type="EMBL" id="CP134146">
    <property type="protein sequence ID" value="WNC69766.1"/>
    <property type="molecule type" value="Genomic_DNA"/>
</dbReference>
<evidence type="ECO:0000313" key="3">
    <source>
        <dbReference type="Proteomes" id="UP001248581"/>
    </source>
</evidence>